<organism evidence="2">
    <name type="scientific">hydrothermal vent metagenome</name>
    <dbReference type="NCBI Taxonomy" id="652676"/>
    <lineage>
        <taxon>unclassified sequences</taxon>
        <taxon>metagenomes</taxon>
        <taxon>ecological metagenomes</taxon>
    </lineage>
</organism>
<protein>
    <recommendedName>
        <fullName evidence="1">Class II aldolase/adducin N-terminal domain-containing protein</fullName>
    </recommendedName>
</protein>
<evidence type="ECO:0000313" key="2">
    <source>
        <dbReference type="EMBL" id="VAX24536.1"/>
    </source>
</evidence>
<evidence type="ECO:0000259" key="1">
    <source>
        <dbReference type="SMART" id="SM01007"/>
    </source>
</evidence>
<dbReference type="InterPro" id="IPR036409">
    <property type="entry name" value="Aldolase_II/adducin_N_sf"/>
</dbReference>
<sequence>MKFSIIKNGVHTLRDSFAEKLAETFIDHGHELSESPDNVQFILNLTSIENPKYYRRKSKYIAVITIVAEEIETSNMRASAYTTLIKSLSNLLLYLKPHRANDLTAGRVYFTTPEAGFYSTDFDLDKIYKAIMPIASARFATDNKFETDLPVECWETTPIVEEMKHYGKVLNNLGVLPTPFPLNEVLAEEELNHLYKIFGITGASYGNLSARENFPELGETAFWMTGRGVDKSNISIVGKDVLLVKEFNFDNGEAVLSMPVGFNPKARVSVDAVEHALIYKTFPEVGAIVHVHAWLDDIICTTQNYPCGTTELAKEVVEMIELSENPNQTIVGLKNHGLTITGYSLDDIFKRVIPKLKTEVEMFT</sequence>
<reference evidence="2" key="1">
    <citation type="submission" date="2018-06" db="EMBL/GenBank/DDBJ databases">
        <authorList>
            <person name="Zhirakovskaya E."/>
        </authorList>
    </citation>
    <scope>NUCLEOTIDE SEQUENCE</scope>
</reference>
<dbReference type="SUPFAM" id="SSF53639">
    <property type="entry name" value="AraD/HMP-PK domain-like"/>
    <property type="match status" value="1"/>
</dbReference>
<feature type="domain" description="Class II aldolase/adducin N-terminal" evidence="1">
    <location>
        <begin position="189"/>
        <end position="353"/>
    </location>
</feature>
<dbReference type="Gene3D" id="3.40.225.10">
    <property type="entry name" value="Class II aldolase/adducin N-terminal domain"/>
    <property type="match status" value="1"/>
</dbReference>
<dbReference type="InterPro" id="IPR001303">
    <property type="entry name" value="Aldolase_II/adducin_N"/>
</dbReference>
<gene>
    <name evidence="2" type="ORF">MNBD_IGNAVI01-3093</name>
</gene>
<dbReference type="AlphaFoldDB" id="A0A3B1C1Z4"/>
<proteinExistence type="predicted"/>
<dbReference type="SMART" id="SM01007">
    <property type="entry name" value="Aldolase_II"/>
    <property type="match status" value="1"/>
</dbReference>
<accession>A0A3B1C1Z4</accession>
<dbReference type="Pfam" id="PF00596">
    <property type="entry name" value="Aldolase_II"/>
    <property type="match status" value="1"/>
</dbReference>
<name>A0A3B1C1Z4_9ZZZZ</name>
<dbReference type="EMBL" id="UOGD01000276">
    <property type="protein sequence ID" value="VAX24536.1"/>
    <property type="molecule type" value="Genomic_DNA"/>
</dbReference>